<keyword evidence="1 8" id="KW-0678">Repressor</keyword>
<comment type="caution">
    <text evidence="10">The sequence shown here is derived from an EMBL/GenBank/DDBJ whole genome shotgun (WGS) entry which is preliminary data.</text>
</comment>
<evidence type="ECO:0000256" key="3">
    <source>
        <dbReference type="ARBA" id="ARBA00022771"/>
    </source>
</evidence>
<name>A0A399RGR0_9PROT</name>
<keyword evidence="5 8" id="KW-0805">Transcription regulation</keyword>
<evidence type="ECO:0000313" key="10">
    <source>
        <dbReference type="EMBL" id="RIJ28982.1"/>
    </source>
</evidence>
<comment type="function">
    <text evidence="8">Negatively regulates transcription of bacterial ribonucleotide reductase nrd genes and operons by binding to NrdR-boxes.</text>
</comment>
<evidence type="ECO:0000256" key="5">
    <source>
        <dbReference type="ARBA" id="ARBA00023015"/>
    </source>
</evidence>
<keyword evidence="2 8" id="KW-0547">Nucleotide-binding</keyword>
<gene>
    <name evidence="8 10" type="primary">nrdR</name>
    <name evidence="10" type="ORF">D1222_11480</name>
</gene>
<dbReference type="OrthoDB" id="9807461at2"/>
<accession>A0A399RGR0</accession>
<dbReference type="AlphaFoldDB" id="A0A399RGR0"/>
<evidence type="ECO:0000256" key="6">
    <source>
        <dbReference type="ARBA" id="ARBA00023125"/>
    </source>
</evidence>
<dbReference type="InterPro" id="IPR005144">
    <property type="entry name" value="ATP-cone_dom"/>
</dbReference>
<organism evidence="10 11">
    <name type="scientific">Henriciella algicola</name>
    <dbReference type="NCBI Taxonomy" id="1608422"/>
    <lineage>
        <taxon>Bacteria</taxon>
        <taxon>Pseudomonadati</taxon>
        <taxon>Pseudomonadota</taxon>
        <taxon>Alphaproteobacteria</taxon>
        <taxon>Hyphomonadales</taxon>
        <taxon>Hyphomonadaceae</taxon>
        <taxon>Henriciella</taxon>
    </lineage>
</organism>
<dbReference type="Pfam" id="PF03477">
    <property type="entry name" value="ATP-cone"/>
    <property type="match status" value="1"/>
</dbReference>
<feature type="domain" description="ATP-cone" evidence="9">
    <location>
        <begin position="49"/>
        <end position="139"/>
    </location>
</feature>
<keyword evidence="11" id="KW-1185">Reference proteome</keyword>
<dbReference type="NCBIfam" id="TIGR00244">
    <property type="entry name" value="transcriptional regulator NrdR"/>
    <property type="match status" value="1"/>
</dbReference>
<dbReference type="EMBL" id="QWGA01000007">
    <property type="protein sequence ID" value="RIJ28982.1"/>
    <property type="molecule type" value="Genomic_DNA"/>
</dbReference>
<dbReference type="PANTHER" id="PTHR30455">
    <property type="entry name" value="TRANSCRIPTIONAL REPRESSOR NRDR"/>
    <property type="match status" value="1"/>
</dbReference>
<dbReference type="HAMAP" id="MF_00440">
    <property type="entry name" value="NrdR"/>
    <property type="match status" value="1"/>
</dbReference>
<evidence type="ECO:0000256" key="7">
    <source>
        <dbReference type="ARBA" id="ARBA00023163"/>
    </source>
</evidence>
<comment type="similarity">
    <text evidence="8">Belongs to the NrdR family.</text>
</comment>
<comment type="cofactor">
    <cofactor evidence="8">
        <name>Zn(2+)</name>
        <dbReference type="ChEBI" id="CHEBI:29105"/>
    </cofactor>
    <text evidence="8">Binds 1 zinc ion.</text>
</comment>
<dbReference type="Pfam" id="PF22811">
    <property type="entry name" value="Zn_ribbon_NrdR"/>
    <property type="match status" value="1"/>
</dbReference>
<evidence type="ECO:0000256" key="2">
    <source>
        <dbReference type="ARBA" id="ARBA00022741"/>
    </source>
</evidence>
<reference evidence="10 11" key="1">
    <citation type="submission" date="2018-08" db="EMBL/GenBank/DDBJ databases">
        <title>Henriciella mobilis sp. nov., isolated from seawater.</title>
        <authorList>
            <person name="Cheng H."/>
            <person name="Wu Y.-H."/>
            <person name="Xu X.-W."/>
            <person name="Guo L.-L."/>
        </authorList>
    </citation>
    <scope>NUCLEOTIDE SEQUENCE [LARGE SCALE GENOMIC DNA]</scope>
    <source>
        <strain evidence="10 11">CCUG67844</strain>
    </source>
</reference>
<dbReference type="InterPro" id="IPR055173">
    <property type="entry name" value="NrdR-like_N"/>
</dbReference>
<proteinExistence type="inferred from homology"/>
<feature type="zinc finger region" evidence="8">
    <location>
        <begin position="3"/>
        <end position="34"/>
    </location>
</feature>
<dbReference type="RefSeq" id="WP_119454398.1">
    <property type="nucleotide sequence ID" value="NZ_QWGA01000007.1"/>
</dbReference>
<keyword evidence="6 8" id="KW-0238">DNA-binding</keyword>
<dbReference type="PANTHER" id="PTHR30455:SF2">
    <property type="entry name" value="TRANSCRIPTIONAL REPRESSOR NRDR"/>
    <property type="match status" value="1"/>
</dbReference>
<dbReference type="GO" id="GO:0045892">
    <property type="term" value="P:negative regulation of DNA-templated transcription"/>
    <property type="evidence" value="ECO:0007669"/>
    <property type="project" value="UniProtKB-UniRule"/>
</dbReference>
<evidence type="ECO:0000259" key="9">
    <source>
        <dbReference type="PROSITE" id="PS51161"/>
    </source>
</evidence>
<dbReference type="Proteomes" id="UP000265845">
    <property type="component" value="Unassembled WGS sequence"/>
</dbReference>
<dbReference type="GO" id="GO:0003677">
    <property type="term" value="F:DNA binding"/>
    <property type="evidence" value="ECO:0007669"/>
    <property type="project" value="UniProtKB-KW"/>
</dbReference>
<evidence type="ECO:0000256" key="4">
    <source>
        <dbReference type="ARBA" id="ARBA00022840"/>
    </source>
</evidence>
<keyword evidence="4 8" id="KW-0067">ATP-binding</keyword>
<evidence type="ECO:0000313" key="11">
    <source>
        <dbReference type="Proteomes" id="UP000265845"/>
    </source>
</evidence>
<keyword evidence="7 8" id="KW-0804">Transcription</keyword>
<evidence type="ECO:0000256" key="1">
    <source>
        <dbReference type="ARBA" id="ARBA00022491"/>
    </source>
</evidence>
<keyword evidence="8" id="KW-0479">Metal-binding</keyword>
<protein>
    <recommendedName>
        <fullName evidence="8">Transcriptional repressor NrdR</fullName>
    </recommendedName>
</protein>
<dbReference type="InterPro" id="IPR003796">
    <property type="entry name" value="RNR_NrdR-like"/>
</dbReference>
<keyword evidence="8" id="KW-0862">Zinc</keyword>
<dbReference type="GO" id="GO:0005524">
    <property type="term" value="F:ATP binding"/>
    <property type="evidence" value="ECO:0007669"/>
    <property type="project" value="UniProtKB-UniRule"/>
</dbReference>
<evidence type="ECO:0000256" key="8">
    <source>
        <dbReference type="HAMAP-Rule" id="MF_00440"/>
    </source>
</evidence>
<keyword evidence="3 8" id="KW-0863">Zinc-finger</keyword>
<dbReference type="GO" id="GO:0008270">
    <property type="term" value="F:zinc ion binding"/>
    <property type="evidence" value="ECO:0007669"/>
    <property type="project" value="UniProtKB-UniRule"/>
</dbReference>
<sequence length="156" mass="17385">MKCPFCTAENTAVKDSRPAEDNTAVRRRRACEVCGGRFTTFERVQLREIIVVKRDGKRALFDREKVAKSVTIALRKRAVGDEGVEQLVSGIVRKLESSGETEVTSEDIGELVMDALKTVDPVGYVRYASVYKDFRDPTDFAKFIDSSALDEPGSDE</sequence>
<dbReference type="PROSITE" id="PS51161">
    <property type="entry name" value="ATP_CONE"/>
    <property type="match status" value="1"/>
</dbReference>